<sequence>MTRNVVKQAFMLLLASIFMAVVAWPTAYRYGWGTAILGLEVAPAGQELQAVGTFIREKASIWWIAANSHPPQSVAEWILLVALSAFAAFALLIVIAKVALVALAAAFAFGAGVGVLASGRAPLADRQHALRRLAQLLRLQARFWLSEILLVIAGVVALEAAALALRVHS</sequence>
<dbReference type="EMBL" id="FUWJ01000019">
    <property type="protein sequence ID" value="SKA40395.1"/>
    <property type="molecule type" value="Genomic_DNA"/>
</dbReference>
<evidence type="ECO:0000256" key="1">
    <source>
        <dbReference type="SAM" id="Phobius"/>
    </source>
</evidence>
<gene>
    <name evidence="2" type="ORF">SAMN02745126_06344</name>
</gene>
<evidence type="ECO:0000313" key="2">
    <source>
        <dbReference type="EMBL" id="SKA40395.1"/>
    </source>
</evidence>
<reference evidence="3" key="1">
    <citation type="submission" date="2017-02" db="EMBL/GenBank/DDBJ databases">
        <authorList>
            <person name="Varghese N."/>
            <person name="Submissions S."/>
        </authorList>
    </citation>
    <scope>NUCLEOTIDE SEQUENCE [LARGE SCALE GENOMIC DNA]</scope>
    <source>
        <strain evidence="3">ATCC 27094</strain>
    </source>
</reference>
<name>A0A1T4TIT9_9HYPH</name>
<organism evidence="2 3">
    <name type="scientific">Enhydrobacter aerosaccus</name>
    <dbReference type="NCBI Taxonomy" id="225324"/>
    <lineage>
        <taxon>Bacteria</taxon>
        <taxon>Pseudomonadati</taxon>
        <taxon>Pseudomonadota</taxon>
        <taxon>Alphaproteobacteria</taxon>
        <taxon>Hyphomicrobiales</taxon>
        <taxon>Enhydrobacter</taxon>
    </lineage>
</organism>
<proteinExistence type="predicted"/>
<keyword evidence="1" id="KW-1133">Transmembrane helix</keyword>
<dbReference type="AlphaFoldDB" id="A0A1T4TIT9"/>
<feature type="transmembrane region" description="Helical" evidence="1">
    <location>
        <begin position="103"/>
        <end position="123"/>
    </location>
</feature>
<dbReference type="OrthoDB" id="6629833at2"/>
<dbReference type="STRING" id="225324.SAMN02745126_06344"/>
<keyword evidence="1" id="KW-0472">Membrane</keyword>
<keyword evidence="3" id="KW-1185">Reference proteome</keyword>
<accession>A0A1T4TIT9</accession>
<feature type="transmembrane region" description="Helical" evidence="1">
    <location>
        <begin position="143"/>
        <end position="165"/>
    </location>
</feature>
<keyword evidence="1" id="KW-0812">Transmembrane</keyword>
<feature type="transmembrane region" description="Helical" evidence="1">
    <location>
        <begin position="77"/>
        <end position="96"/>
    </location>
</feature>
<dbReference type="RefSeq" id="WP_085938078.1">
    <property type="nucleotide sequence ID" value="NZ_FUWJ01000019.1"/>
</dbReference>
<protein>
    <submittedName>
        <fullName evidence="2">Uncharacterized protein</fullName>
    </submittedName>
</protein>
<dbReference type="Proteomes" id="UP000190092">
    <property type="component" value="Unassembled WGS sequence"/>
</dbReference>
<evidence type="ECO:0000313" key="3">
    <source>
        <dbReference type="Proteomes" id="UP000190092"/>
    </source>
</evidence>